<evidence type="ECO:0000256" key="11">
    <source>
        <dbReference type="HAMAP-Rule" id="MF_00129"/>
    </source>
</evidence>
<comment type="similarity">
    <text evidence="3 11">Belongs to the MnmG family.</text>
</comment>
<keyword evidence="11" id="KW-0963">Cytoplasm</keyword>
<evidence type="ECO:0000256" key="7">
    <source>
        <dbReference type="ARBA" id="ARBA00022827"/>
    </source>
</evidence>
<dbReference type="InterPro" id="IPR020595">
    <property type="entry name" value="MnmG-rel_CS"/>
</dbReference>
<evidence type="ECO:0000313" key="14">
    <source>
        <dbReference type="Proteomes" id="UP000599179"/>
    </source>
</evidence>
<feature type="binding site" evidence="11">
    <location>
        <begin position="272"/>
        <end position="286"/>
    </location>
    <ligand>
        <name>NAD(+)</name>
        <dbReference type="ChEBI" id="CHEBI:57540"/>
    </ligand>
</feature>
<dbReference type="NCBIfam" id="TIGR00136">
    <property type="entry name" value="mnmG_gidA"/>
    <property type="match status" value="1"/>
</dbReference>
<keyword evidence="14" id="KW-1185">Reference proteome</keyword>
<evidence type="ECO:0000256" key="9">
    <source>
        <dbReference type="ARBA" id="ARBA00025948"/>
    </source>
</evidence>
<dbReference type="InterPro" id="IPR049312">
    <property type="entry name" value="GIDA_C_N"/>
</dbReference>
<proteinExistence type="inferred from homology"/>
<dbReference type="InterPro" id="IPR026904">
    <property type="entry name" value="MnmG_C"/>
</dbReference>
<keyword evidence="6 11" id="KW-0819">tRNA processing</keyword>
<dbReference type="InterPro" id="IPR004416">
    <property type="entry name" value="MnmG"/>
</dbReference>
<name>A0ABQ1SK49_9FLAO</name>
<keyword evidence="8 11" id="KW-0520">NAD</keyword>
<dbReference type="PANTHER" id="PTHR11806:SF0">
    <property type="entry name" value="PROTEIN MTO1 HOMOLOG, MITOCHONDRIAL"/>
    <property type="match status" value="1"/>
</dbReference>
<evidence type="ECO:0000313" key="13">
    <source>
        <dbReference type="EMBL" id="GGE40823.1"/>
    </source>
</evidence>
<evidence type="ECO:0000256" key="5">
    <source>
        <dbReference type="ARBA" id="ARBA00022630"/>
    </source>
</evidence>
<dbReference type="Gene3D" id="1.10.150.570">
    <property type="entry name" value="GidA associated domain, C-terminal subdomain"/>
    <property type="match status" value="1"/>
</dbReference>
<dbReference type="Gene3D" id="3.50.50.60">
    <property type="entry name" value="FAD/NAD(P)-binding domain"/>
    <property type="match status" value="2"/>
</dbReference>
<comment type="subcellular location">
    <subcellularLocation>
        <location evidence="11">Cytoplasm</location>
    </subcellularLocation>
</comment>
<dbReference type="InterPro" id="IPR044920">
    <property type="entry name" value="MnmG_C_subdom_sf"/>
</dbReference>
<dbReference type="InterPro" id="IPR040131">
    <property type="entry name" value="MnmG_N"/>
</dbReference>
<accession>A0ABQ1SK49</accession>
<dbReference type="HAMAP" id="MF_00129">
    <property type="entry name" value="MnmG_GidA"/>
    <property type="match status" value="1"/>
</dbReference>
<dbReference type="Pfam" id="PF01134">
    <property type="entry name" value="GIDA"/>
    <property type="match status" value="1"/>
</dbReference>
<feature type="binding site" evidence="11">
    <location>
        <begin position="12"/>
        <end position="17"/>
    </location>
    <ligand>
        <name>FAD</name>
        <dbReference type="ChEBI" id="CHEBI:57692"/>
    </ligand>
</feature>
<gene>
    <name evidence="11 13" type="primary">mnmG</name>
    <name evidence="11" type="synonym">gidA</name>
    <name evidence="13" type="ORF">GCM10010832_21140</name>
</gene>
<evidence type="ECO:0000259" key="12">
    <source>
        <dbReference type="SMART" id="SM01228"/>
    </source>
</evidence>
<protein>
    <recommendedName>
        <fullName evidence="4 11">tRNA uridine 5-carboxymethylaminomethyl modification enzyme MnmG</fullName>
    </recommendedName>
    <alternativeName>
        <fullName evidence="10 11">Glucose-inhibited division protein A</fullName>
    </alternativeName>
</protein>
<sequence length="623" mass="69940">MFTDQYDVIVVGAGHAGSEAAAASANMGQKTLLVTMNLQNIAQMSCNPAMGGIAKGQILREIDAMGGYSGMVSDTSAIQFKMLNKSKGPAMWSPRVQSDRMLFAEHWRNRLEQTPNLDFYQEMVSGILVENNKIIGVRTSLGLKIYSKTVVLTNGTFLNGLIHIGDKNFGGGRAGERASTGITAELIELGFEAGRMKTGTPPRVDGRSLDFSKMVEQPGDEQPGKFSYSNQTQKLSKQRSCWMTYTSPEVHDLLREGFDRSPMFNGRIQSIGPRYCPSIEDKIDRFADKDRHQMFIEPEGWKTVEFYVNGFSTSLPEDVQFKALRSVVGFENVKFFRPGYAIEYDYFPPTQLKHTLETKLVDGLYFAGQINGTTGYEEAASQGLMAGINAALKNQEKEEFILSRSEAYIGVLIDDLITKGTEEPYRMFTSRAEYRTLLRQDNADIRLTEKSYQLGLASAERMGRLEEKQSKSEAFVEFFKETSVTTTEINPILEAKNSATVNQQGKLFKIFARPNIEMKDMLQLESVKTFAEENQVDEEVLEQVEIQVKYAGYIEKEKLNADKLHRLENVKIPNNFDYSQLKSMSFEAREKLGKIQPRTVSQASRVSGVNPSDISVLLVHMGR</sequence>
<reference evidence="14" key="1">
    <citation type="journal article" date="2019" name="Int. J. Syst. Evol. Microbiol.">
        <title>The Global Catalogue of Microorganisms (GCM) 10K type strain sequencing project: providing services to taxonomists for standard genome sequencing and annotation.</title>
        <authorList>
            <consortium name="The Broad Institute Genomics Platform"/>
            <consortium name="The Broad Institute Genome Sequencing Center for Infectious Disease"/>
            <person name="Wu L."/>
            <person name="Ma J."/>
        </authorList>
    </citation>
    <scope>NUCLEOTIDE SEQUENCE [LARGE SCALE GENOMIC DNA]</scope>
    <source>
        <strain evidence="14">CGMCC 1.12931</strain>
    </source>
</reference>
<comment type="caution">
    <text evidence="13">The sequence shown here is derived from an EMBL/GenBank/DDBJ whole genome shotgun (WGS) entry which is preliminary data.</text>
</comment>
<organism evidence="13 14">
    <name type="scientific">Psychroflexus planctonicus</name>
    <dbReference type="NCBI Taxonomy" id="1526575"/>
    <lineage>
        <taxon>Bacteria</taxon>
        <taxon>Pseudomonadati</taxon>
        <taxon>Bacteroidota</taxon>
        <taxon>Flavobacteriia</taxon>
        <taxon>Flavobacteriales</taxon>
        <taxon>Flavobacteriaceae</taxon>
        <taxon>Psychroflexus</taxon>
    </lineage>
</organism>
<evidence type="ECO:0000256" key="4">
    <source>
        <dbReference type="ARBA" id="ARBA00020461"/>
    </source>
</evidence>
<comment type="function">
    <text evidence="2 11">NAD-binding protein involved in the addition of a carboxymethylaminomethyl (cmnm) group at the wobble position (U34) of certain tRNAs, forming tRNA-cmnm(5)s(2)U34.</text>
</comment>
<keyword evidence="7 11" id="KW-0274">FAD</keyword>
<evidence type="ECO:0000256" key="2">
    <source>
        <dbReference type="ARBA" id="ARBA00003717"/>
    </source>
</evidence>
<dbReference type="EMBL" id="BMGM01000009">
    <property type="protein sequence ID" value="GGE40823.1"/>
    <property type="molecule type" value="Genomic_DNA"/>
</dbReference>
<comment type="cofactor">
    <cofactor evidence="1 11">
        <name>FAD</name>
        <dbReference type="ChEBI" id="CHEBI:57692"/>
    </cofactor>
</comment>
<dbReference type="Pfam" id="PF13932">
    <property type="entry name" value="SAM_GIDA_C"/>
    <property type="match status" value="1"/>
</dbReference>
<dbReference type="SUPFAM" id="SSF51905">
    <property type="entry name" value="FAD/NAD(P)-binding domain"/>
    <property type="match status" value="1"/>
</dbReference>
<dbReference type="RefSeq" id="WP_188459097.1">
    <property type="nucleotide sequence ID" value="NZ_BMGM01000009.1"/>
</dbReference>
<evidence type="ECO:0000256" key="1">
    <source>
        <dbReference type="ARBA" id="ARBA00001974"/>
    </source>
</evidence>
<dbReference type="PROSITE" id="PS01280">
    <property type="entry name" value="GIDA_1"/>
    <property type="match status" value="1"/>
</dbReference>
<dbReference type="SMART" id="SM01228">
    <property type="entry name" value="GIDA_assoc_3"/>
    <property type="match status" value="1"/>
</dbReference>
<dbReference type="PANTHER" id="PTHR11806">
    <property type="entry name" value="GLUCOSE INHIBITED DIVISION PROTEIN A"/>
    <property type="match status" value="1"/>
</dbReference>
<dbReference type="Proteomes" id="UP000599179">
    <property type="component" value="Unassembled WGS sequence"/>
</dbReference>
<dbReference type="InterPro" id="IPR047001">
    <property type="entry name" value="MnmG_C_subdom"/>
</dbReference>
<feature type="domain" description="tRNA uridine 5-carboxymethylaminomethyl modification enzyme C-terminal subdomain" evidence="12">
    <location>
        <begin position="548"/>
        <end position="619"/>
    </location>
</feature>
<evidence type="ECO:0000256" key="3">
    <source>
        <dbReference type="ARBA" id="ARBA00007653"/>
    </source>
</evidence>
<feature type="binding site" evidence="11">
    <location>
        <position position="179"/>
    </location>
    <ligand>
        <name>FAD</name>
        <dbReference type="ChEBI" id="CHEBI:57692"/>
    </ligand>
</feature>
<evidence type="ECO:0000256" key="8">
    <source>
        <dbReference type="ARBA" id="ARBA00023027"/>
    </source>
</evidence>
<feature type="binding site" evidence="11">
    <location>
        <position position="124"/>
    </location>
    <ligand>
        <name>FAD</name>
        <dbReference type="ChEBI" id="CHEBI:57692"/>
    </ligand>
</feature>
<evidence type="ECO:0000256" key="6">
    <source>
        <dbReference type="ARBA" id="ARBA00022694"/>
    </source>
</evidence>
<comment type="subunit">
    <text evidence="9 11">Homodimer. Heterotetramer of two MnmE and two MnmG subunits.</text>
</comment>
<keyword evidence="5 11" id="KW-0285">Flavoprotein</keyword>
<dbReference type="Gene3D" id="1.10.10.1800">
    <property type="entry name" value="tRNA uridine 5-carboxymethylaminomethyl modification enzyme MnmG/GidA"/>
    <property type="match status" value="1"/>
</dbReference>
<dbReference type="PROSITE" id="PS01281">
    <property type="entry name" value="GIDA_2"/>
    <property type="match status" value="1"/>
</dbReference>
<feature type="binding site" evidence="11">
    <location>
        <position position="369"/>
    </location>
    <ligand>
        <name>FAD</name>
        <dbReference type="ChEBI" id="CHEBI:57692"/>
    </ligand>
</feature>
<dbReference type="InterPro" id="IPR002218">
    <property type="entry name" value="MnmG-rel"/>
</dbReference>
<dbReference type="Pfam" id="PF21680">
    <property type="entry name" value="GIDA_C_1st"/>
    <property type="match status" value="1"/>
</dbReference>
<evidence type="ECO:0000256" key="10">
    <source>
        <dbReference type="ARBA" id="ARBA00031800"/>
    </source>
</evidence>
<dbReference type="InterPro" id="IPR036188">
    <property type="entry name" value="FAD/NAD-bd_sf"/>
</dbReference>